<dbReference type="GO" id="GO:0005886">
    <property type="term" value="C:plasma membrane"/>
    <property type="evidence" value="ECO:0007669"/>
    <property type="project" value="UniProtKB-SubCell"/>
</dbReference>
<keyword evidence="10" id="KW-1003">Cell membrane</keyword>
<evidence type="ECO:0000256" key="7">
    <source>
        <dbReference type="ARBA" id="ARBA00022729"/>
    </source>
</evidence>
<keyword evidence="6 10" id="KW-0592">Phosphate transport</keyword>
<evidence type="ECO:0000313" key="13">
    <source>
        <dbReference type="Proteomes" id="UP000036756"/>
    </source>
</evidence>
<accession>A0A0J8DE01</accession>
<sequence length="308" mass="34153">MKKLRGLVAIAVIAVTSLTAVGCGKGDTSSGLTGKIKIDGSSTVAPISQVVSEYFNEEHRDVRVSVGTSGTGGGFKKFYANEIDINDASRAIKEEEAEKAKKNGVEMQEFEIAYDGIAVVVNPGNNWVNDVSTEDLKKIWEPNSKVKMWSDINPAWPKKEIKLYGPGTDSGTFDYFTEAINGKSKSIRTDFTASEDDNVLVQGIANDKYALGYFGAAFYEENSSKLKALKVNGVELNAKSISDKTYSPLSRPLYIYVNKKSFERPEVHKYLTYYMTRVKEFVTEVGYYPLEDKKYEEALKKVNELAGK</sequence>
<evidence type="ECO:0000256" key="4">
    <source>
        <dbReference type="ARBA" id="ARBA00011529"/>
    </source>
</evidence>
<organism evidence="12 13">
    <name type="scientific">Clostridium cylindrosporum DSM 605</name>
    <dbReference type="NCBI Taxonomy" id="1121307"/>
    <lineage>
        <taxon>Bacteria</taxon>
        <taxon>Bacillati</taxon>
        <taxon>Bacillota</taxon>
        <taxon>Clostridia</taxon>
        <taxon>Eubacteriales</taxon>
        <taxon>Clostridiaceae</taxon>
        <taxon>Clostridium</taxon>
    </lineage>
</organism>
<dbReference type="Pfam" id="PF12849">
    <property type="entry name" value="PBP_like_2"/>
    <property type="match status" value="1"/>
</dbReference>
<keyword evidence="13" id="KW-1185">Reference proteome</keyword>
<dbReference type="AlphaFoldDB" id="A0A0J8DE01"/>
<dbReference type="Proteomes" id="UP000036756">
    <property type="component" value="Unassembled WGS sequence"/>
</dbReference>
<dbReference type="InterPro" id="IPR050811">
    <property type="entry name" value="Phosphate_ABC_transporter"/>
</dbReference>
<dbReference type="Gene3D" id="3.40.190.10">
    <property type="entry name" value="Periplasmic binding protein-like II"/>
    <property type="match status" value="2"/>
</dbReference>
<evidence type="ECO:0000256" key="3">
    <source>
        <dbReference type="ARBA" id="ARBA00008725"/>
    </source>
</evidence>
<dbReference type="OrthoDB" id="9790048at2"/>
<evidence type="ECO:0000256" key="6">
    <source>
        <dbReference type="ARBA" id="ARBA00022592"/>
    </source>
</evidence>
<dbReference type="GO" id="GO:0006817">
    <property type="term" value="P:phosphate ion transport"/>
    <property type="evidence" value="ECO:0007669"/>
    <property type="project" value="UniProtKB-UniRule"/>
</dbReference>
<feature type="domain" description="PBP" evidence="11">
    <location>
        <begin position="28"/>
        <end position="276"/>
    </location>
</feature>
<dbReference type="PANTHER" id="PTHR30570">
    <property type="entry name" value="PERIPLASMIC PHOSPHATE BINDING COMPONENT OF PHOSPHATE ABC TRANSPORTER"/>
    <property type="match status" value="1"/>
</dbReference>
<comment type="function">
    <text evidence="1">Part of the ABC transporter complex PstSACB involved in phosphate import.</text>
</comment>
<comment type="subunit">
    <text evidence="4 10">The complex is composed of two ATP-binding proteins (PstB), two transmembrane proteins (PstC and PstA) and a solute-binding protein (PstS).</text>
</comment>
<comment type="similarity">
    <text evidence="3 10">Belongs to the PstS family.</text>
</comment>
<dbReference type="InterPro" id="IPR024370">
    <property type="entry name" value="PBP_domain"/>
</dbReference>
<evidence type="ECO:0000256" key="2">
    <source>
        <dbReference type="ARBA" id="ARBA00004193"/>
    </source>
</evidence>
<dbReference type="InterPro" id="IPR011862">
    <property type="entry name" value="Phos-bd"/>
</dbReference>
<comment type="caution">
    <text evidence="12">The sequence shown here is derived from an EMBL/GenBank/DDBJ whole genome shotgun (WGS) entry which is preliminary data.</text>
</comment>
<evidence type="ECO:0000256" key="8">
    <source>
        <dbReference type="ARBA" id="ARBA00023139"/>
    </source>
</evidence>
<gene>
    <name evidence="12" type="ORF">CLCY_12c00260</name>
</gene>
<feature type="signal peptide" evidence="10">
    <location>
        <begin position="1"/>
        <end position="22"/>
    </location>
</feature>
<comment type="function">
    <text evidence="10">Involved in the system for phosphate transport across the cytoplasmic membrane.</text>
</comment>
<dbReference type="SUPFAM" id="SSF53850">
    <property type="entry name" value="Periplasmic binding protein-like II"/>
    <property type="match status" value="1"/>
</dbReference>
<evidence type="ECO:0000256" key="10">
    <source>
        <dbReference type="RuleBase" id="RU367119"/>
    </source>
</evidence>
<name>A0A0J8DE01_CLOCY</name>
<keyword evidence="7 10" id="KW-0732">Signal</keyword>
<dbReference type="PANTHER" id="PTHR30570:SF1">
    <property type="entry name" value="PHOSPHATE-BINDING PROTEIN PSTS"/>
    <property type="match status" value="1"/>
</dbReference>
<feature type="chain" id="PRO_5039751304" description="Phosphate-binding protein" evidence="10">
    <location>
        <begin position="23"/>
        <end position="308"/>
    </location>
</feature>
<dbReference type="FunFam" id="3.40.190.10:FF:000055">
    <property type="entry name" value="Phosphate ABC transporter, phosphate-binding protein"/>
    <property type="match status" value="1"/>
</dbReference>
<dbReference type="GO" id="GO:0042301">
    <property type="term" value="F:phosphate ion binding"/>
    <property type="evidence" value="ECO:0007669"/>
    <property type="project" value="UniProtKB-UniRule"/>
</dbReference>
<dbReference type="EMBL" id="LFVU01000008">
    <property type="protein sequence ID" value="KMT22443.1"/>
    <property type="molecule type" value="Genomic_DNA"/>
</dbReference>
<proteinExistence type="inferred from homology"/>
<dbReference type="NCBIfam" id="TIGR02136">
    <property type="entry name" value="ptsS_2"/>
    <property type="match status" value="1"/>
</dbReference>
<dbReference type="PATRIC" id="fig|1121307.3.peg.242"/>
<evidence type="ECO:0000256" key="5">
    <source>
        <dbReference type="ARBA" id="ARBA00022448"/>
    </source>
</evidence>
<dbReference type="CDD" id="cd13654">
    <property type="entry name" value="PBP2_phosphate_like_2"/>
    <property type="match status" value="1"/>
</dbReference>
<evidence type="ECO:0000259" key="11">
    <source>
        <dbReference type="Pfam" id="PF12849"/>
    </source>
</evidence>
<dbReference type="PROSITE" id="PS51257">
    <property type="entry name" value="PROKAR_LIPOPROTEIN"/>
    <property type="match status" value="1"/>
</dbReference>
<dbReference type="STRING" id="1121307.CLCY_12c00260"/>
<keyword evidence="5 10" id="KW-0813">Transport</keyword>
<evidence type="ECO:0000256" key="9">
    <source>
        <dbReference type="ARBA" id="ARBA00023288"/>
    </source>
</evidence>
<evidence type="ECO:0000313" key="12">
    <source>
        <dbReference type="EMBL" id="KMT22443.1"/>
    </source>
</evidence>
<dbReference type="RefSeq" id="WP_048570008.1">
    <property type="nucleotide sequence ID" value="NZ_LFVU01000008.1"/>
</dbReference>
<evidence type="ECO:0000256" key="1">
    <source>
        <dbReference type="ARBA" id="ARBA00002841"/>
    </source>
</evidence>
<comment type="subcellular location">
    <subcellularLocation>
        <location evidence="2 10">Cell membrane</location>
        <topology evidence="2 10">Lipid-anchor</topology>
    </subcellularLocation>
</comment>
<keyword evidence="10" id="KW-0472">Membrane</keyword>
<keyword evidence="8 10" id="KW-0564">Palmitate</keyword>
<reference evidence="12 13" key="1">
    <citation type="submission" date="2015-06" db="EMBL/GenBank/DDBJ databases">
        <title>Draft genome sequence of the purine-degrading Clostridium cylindrosporum HC-1 (DSM 605).</title>
        <authorList>
            <person name="Poehlein A."/>
            <person name="Schiel-Bengelsdorf B."/>
            <person name="Bengelsdorf F."/>
            <person name="Daniel R."/>
            <person name="Duerre P."/>
        </authorList>
    </citation>
    <scope>NUCLEOTIDE SEQUENCE [LARGE SCALE GENOMIC DNA]</scope>
    <source>
        <strain evidence="12 13">DSM 605</strain>
    </source>
</reference>
<protein>
    <recommendedName>
        <fullName evidence="10">Phosphate-binding protein</fullName>
    </recommendedName>
</protein>
<keyword evidence="9 10" id="KW-0449">Lipoprotein</keyword>